<dbReference type="EMBL" id="WQLW01000001">
    <property type="protein sequence ID" value="MVO07693.1"/>
    <property type="molecule type" value="Genomic_DNA"/>
</dbReference>
<dbReference type="PANTHER" id="PTHR12526:SF630">
    <property type="entry name" value="GLYCOSYLTRANSFERASE"/>
    <property type="match status" value="1"/>
</dbReference>
<dbReference type="RefSeq" id="WP_140996108.1">
    <property type="nucleotide sequence ID" value="NZ_VDCZ01000001.1"/>
</dbReference>
<dbReference type="Pfam" id="PF13439">
    <property type="entry name" value="Glyco_transf_4"/>
    <property type="match status" value="1"/>
</dbReference>
<dbReference type="SUPFAM" id="SSF53756">
    <property type="entry name" value="UDP-Glycosyltransferase/glycogen phosphorylase"/>
    <property type="match status" value="1"/>
</dbReference>
<evidence type="ECO:0000313" key="4">
    <source>
        <dbReference type="Proteomes" id="UP000431264"/>
    </source>
</evidence>
<name>A0A6I4IDG3_9FLAO</name>
<dbReference type="Proteomes" id="UP000431264">
    <property type="component" value="Unassembled WGS sequence"/>
</dbReference>
<evidence type="ECO:0000259" key="2">
    <source>
        <dbReference type="Pfam" id="PF13439"/>
    </source>
</evidence>
<reference evidence="4" key="1">
    <citation type="submission" date="2019-05" db="EMBL/GenBank/DDBJ databases">
        <title>Flavobacterium profundi sp. nov., isolated from a deep-sea seamount.</title>
        <authorList>
            <person name="Zhang D.-C."/>
        </authorList>
    </citation>
    <scope>NUCLEOTIDE SEQUENCE [LARGE SCALE GENOMIC DNA]</scope>
    <source>
        <strain evidence="4">TP390</strain>
    </source>
</reference>
<dbReference type="OrthoDB" id="502646at2"/>
<dbReference type="PANTHER" id="PTHR12526">
    <property type="entry name" value="GLYCOSYLTRANSFERASE"/>
    <property type="match status" value="1"/>
</dbReference>
<dbReference type="AlphaFoldDB" id="A0A6I4IDG3"/>
<organism evidence="3 4">
    <name type="scientific">Flavobacterium profundi</name>
    <dbReference type="NCBI Taxonomy" id="1774945"/>
    <lineage>
        <taxon>Bacteria</taxon>
        <taxon>Pseudomonadati</taxon>
        <taxon>Bacteroidota</taxon>
        <taxon>Flavobacteriia</taxon>
        <taxon>Flavobacteriales</taxon>
        <taxon>Flavobacteriaceae</taxon>
        <taxon>Flavobacterium</taxon>
    </lineage>
</organism>
<keyword evidence="4" id="KW-1185">Reference proteome</keyword>
<keyword evidence="1" id="KW-0472">Membrane</keyword>
<dbReference type="InterPro" id="IPR028098">
    <property type="entry name" value="Glyco_trans_4-like_N"/>
</dbReference>
<dbReference type="Gene3D" id="3.40.50.2000">
    <property type="entry name" value="Glycogen Phosphorylase B"/>
    <property type="match status" value="2"/>
</dbReference>
<feature type="transmembrane region" description="Helical" evidence="1">
    <location>
        <begin position="85"/>
        <end position="106"/>
    </location>
</feature>
<proteinExistence type="predicted"/>
<keyword evidence="1" id="KW-1133">Transmembrane helix</keyword>
<feature type="domain" description="Glycosyltransferase subfamily 4-like N-terminal" evidence="2">
    <location>
        <begin position="13"/>
        <end position="163"/>
    </location>
</feature>
<evidence type="ECO:0000256" key="1">
    <source>
        <dbReference type="SAM" id="Phobius"/>
    </source>
</evidence>
<evidence type="ECO:0000313" key="3">
    <source>
        <dbReference type="EMBL" id="MVO07693.1"/>
    </source>
</evidence>
<sequence length="339" mass="38560">MRILFLAGTLGRGGAEKQLFYLCKLLKDNYEIKVICLTSGEFYENEIRTLGITVESIKNTPNKFSKLYRIFKVAKSFKPNVIYGFHFYTGVYVGLIGMFLGAFSIGSIRSNGKAEKEANGIFSWLHYFFPKIIIANSKNAIQNCKKIFYSKELKFVPNIIDASHFEFKPKKSSNTINLIFIGSLKEIKQPHLFIRIVSLLIAAKYTIDAKILGEGYLMEDLKKQSNNLPIHFLGNVDDVRPYLYEADYLISTSKLEGTPNVFLEAFATGTSVLALYHEGLEEWVQNGNVEKIMSIEAMKLSIIENKRNNLEKNRELVLNEYSNENVIKKIAAILQSSIK</sequence>
<keyword evidence="1" id="KW-0812">Transmembrane</keyword>
<protein>
    <submittedName>
        <fullName evidence="3">Glycosyltransferase</fullName>
    </submittedName>
</protein>
<accession>A0A6I4IDG3</accession>
<keyword evidence="3" id="KW-0808">Transferase</keyword>
<gene>
    <name evidence="3" type="ORF">GOQ30_00780</name>
</gene>
<dbReference type="Pfam" id="PF13692">
    <property type="entry name" value="Glyco_trans_1_4"/>
    <property type="match status" value="1"/>
</dbReference>
<comment type="caution">
    <text evidence="3">The sequence shown here is derived from an EMBL/GenBank/DDBJ whole genome shotgun (WGS) entry which is preliminary data.</text>
</comment>
<dbReference type="GO" id="GO:0016757">
    <property type="term" value="F:glycosyltransferase activity"/>
    <property type="evidence" value="ECO:0007669"/>
    <property type="project" value="UniProtKB-ARBA"/>
</dbReference>